<dbReference type="GO" id="GO:0009279">
    <property type="term" value="C:cell outer membrane"/>
    <property type="evidence" value="ECO:0007669"/>
    <property type="project" value="TreeGrafter"/>
</dbReference>
<evidence type="ECO:0000313" key="3">
    <source>
        <dbReference type="EMBL" id="GAG60184.1"/>
    </source>
</evidence>
<dbReference type="GO" id="GO:1990351">
    <property type="term" value="C:transporter complex"/>
    <property type="evidence" value="ECO:0007669"/>
    <property type="project" value="TreeGrafter"/>
</dbReference>
<proteinExistence type="predicted"/>
<organism evidence="3">
    <name type="scientific">marine sediment metagenome</name>
    <dbReference type="NCBI Taxonomy" id="412755"/>
    <lineage>
        <taxon>unclassified sequences</taxon>
        <taxon>metagenomes</taxon>
        <taxon>ecological metagenomes</taxon>
    </lineage>
</organism>
<protein>
    <recommendedName>
        <fullName evidence="2">LPS-assembly protein LptD central domain-containing protein</fullName>
    </recommendedName>
</protein>
<feature type="region of interest" description="Disordered" evidence="1">
    <location>
        <begin position="127"/>
        <end position="147"/>
    </location>
</feature>
<feature type="non-terminal residue" evidence="3">
    <location>
        <position position="1"/>
    </location>
</feature>
<gene>
    <name evidence="3" type="ORF">S01H4_17254</name>
</gene>
<dbReference type="InterPro" id="IPR045659">
    <property type="entry name" value="LptD_2"/>
</dbReference>
<dbReference type="AlphaFoldDB" id="X0YU92"/>
<dbReference type="EMBL" id="BART01007593">
    <property type="protein sequence ID" value="GAG60184.1"/>
    <property type="molecule type" value="Genomic_DNA"/>
</dbReference>
<accession>X0YU92</accession>
<dbReference type="PANTHER" id="PTHR30189:SF1">
    <property type="entry name" value="LPS-ASSEMBLY PROTEIN LPTD"/>
    <property type="match status" value="1"/>
</dbReference>
<comment type="caution">
    <text evidence="3">The sequence shown here is derived from an EMBL/GenBank/DDBJ whole genome shotgun (WGS) entry which is preliminary data.</text>
</comment>
<name>X0YU92_9ZZZZ</name>
<reference evidence="3" key="1">
    <citation type="journal article" date="2014" name="Front. Microbiol.">
        <title>High frequency of phylogenetically diverse reductive dehalogenase-homologous genes in deep subseafloor sedimentary metagenomes.</title>
        <authorList>
            <person name="Kawai M."/>
            <person name="Futagami T."/>
            <person name="Toyoda A."/>
            <person name="Takaki Y."/>
            <person name="Nishi S."/>
            <person name="Hori S."/>
            <person name="Arai W."/>
            <person name="Tsubouchi T."/>
            <person name="Morono Y."/>
            <person name="Uchiyama I."/>
            <person name="Ito T."/>
            <person name="Fujiyama A."/>
            <person name="Inagaki F."/>
            <person name="Takami H."/>
        </authorList>
    </citation>
    <scope>NUCLEOTIDE SEQUENCE</scope>
    <source>
        <strain evidence="3">Expedition CK06-06</strain>
    </source>
</reference>
<feature type="domain" description="LPS-assembly protein LptD central" evidence="2">
    <location>
        <begin position="5"/>
        <end position="90"/>
    </location>
</feature>
<evidence type="ECO:0000259" key="2">
    <source>
        <dbReference type="Pfam" id="PF19838"/>
    </source>
</evidence>
<sequence>DKVGLYNTPTLRGRSGVVNFSLTNNLEMKMKSSKDTTQDSKKVKLLESLSFGTSYNVYADSLNWAPVSMRGRTRLFNTVNISFGGSFDPYAINESGRKINTFEFEKTGKLFRFTRLNFSVDFRLKSKASTGGSRGEQGARGQQIVGEDGQPSEDEFMMFDDEYADFSVPWNLSIRYNYNYSKSGITKNITQTFNFSGSVALTSKWNIGFNSGWDFRDKKLSYTSINFSRDLHCWQMALSWIPLGNHQSYTFRINAKASILRDLKYEKRKSWYDRD</sequence>
<evidence type="ECO:0000256" key="1">
    <source>
        <dbReference type="SAM" id="MobiDB-lite"/>
    </source>
</evidence>
<dbReference type="InterPro" id="IPR050218">
    <property type="entry name" value="LptD"/>
</dbReference>
<dbReference type="PANTHER" id="PTHR30189">
    <property type="entry name" value="LPS-ASSEMBLY PROTEIN"/>
    <property type="match status" value="1"/>
</dbReference>
<dbReference type="Pfam" id="PF19838">
    <property type="entry name" value="LptD_2"/>
    <property type="match status" value="1"/>
</dbReference>